<reference evidence="3" key="1">
    <citation type="submission" date="2022-11" db="EMBL/GenBank/DDBJ databases">
        <title>Centuries of genome instability and evolution in soft-shell clam transmissible cancer (bioRxiv).</title>
        <authorList>
            <person name="Hart S.F.M."/>
            <person name="Yonemitsu M.A."/>
            <person name="Giersch R.M."/>
            <person name="Beal B.F."/>
            <person name="Arriagada G."/>
            <person name="Davis B.W."/>
            <person name="Ostrander E.A."/>
            <person name="Goff S.P."/>
            <person name="Metzger M.J."/>
        </authorList>
    </citation>
    <scope>NUCLEOTIDE SEQUENCE</scope>
    <source>
        <strain evidence="3">MELC-2E11</strain>
        <tissue evidence="3">Siphon/mantle</tissue>
    </source>
</reference>
<gene>
    <name evidence="3" type="ORF">MAR_023954</name>
</gene>
<dbReference type="EMBL" id="CP111014">
    <property type="protein sequence ID" value="WAQ99581.1"/>
    <property type="molecule type" value="Genomic_DNA"/>
</dbReference>
<feature type="domain" description="Mitochondria-eating protein C-terminal" evidence="2">
    <location>
        <begin position="251"/>
        <end position="341"/>
    </location>
</feature>
<proteinExistence type="predicted"/>
<keyword evidence="1" id="KW-0175">Coiled coil</keyword>
<dbReference type="Proteomes" id="UP001164746">
    <property type="component" value="Chromosome 3"/>
</dbReference>
<organism evidence="3 4">
    <name type="scientific">Mya arenaria</name>
    <name type="common">Soft-shell clam</name>
    <dbReference type="NCBI Taxonomy" id="6604"/>
    <lineage>
        <taxon>Eukaryota</taxon>
        <taxon>Metazoa</taxon>
        <taxon>Spiralia</taxon>
        <taxon>Lophotrochozoa</taxon>
        <taxon>Mollusca</taxon>
        <taxon>Bivalvia</taxon>
        <taxon>Autobranchia</taxon>
        <taxon>Heteroconchia</taxon>
        <taxon>Euheterodonta</taxon>
        <taxon>Imparidentia</taxon>
        <taxon>Neoheterodontei</taxon>
        <taxon>Myida</taxon>
        <taxon>Myoidea</taxon>
        <taxon>Myidae</taxon>
        <taxon>Mya</taxon>
    </lineage>
</organism>
<evidence type="ECO:0000313" key="4">
    <source>
        <dbReference type="Proteomes" id="UP001164746"/>
    </source>
</evidence>
<name>A0ABY7DRS8_MYAAR</name>
<protein>
    <recommendedName>
        <fullName evidence="2">Mitochondria-eating protein C-terminal domain-containing protein</fullName>
    </recommendedName>
</protein>
<evidence type="ECO:0000313" key="3">
    <source>
        <dbReference type="EMBL" id="WAQ99581.1"/>
    </source>
</evidence>
<dbReference type="Pfam" id="PF16026">
    <property type="entry name" value="MIEAP"/>
    <property type="match status" value="1"/>
</dbReference>
<keyword evidence="4" id="KW-1185">Reference proteome</keyword>
<evidence type="ECO:0000259" key="2">
    <source>
        <dbReference type="Pfam" id="PF16026"/>
    </source>
</evidence>
<feature type="coiled-coil region" evidence="1">
    <location>
        <begin position="156"/>
        <end position="197"/>
    </location>
</feature>
<evidence type="ECO:0000256" key="1">
    <source>
        <dbReference type="SAM" id="Coils"/>
    </source>
</evidence>
<sequence length="351" mass="40019">MRRYCLRLKPRPESNSDSDIDTDSDEYGICCSHERELQRSREEIKELEHKLKHLETVNILEVELGKKNADKRCSKLSCQGVGKFQKEKTYVVDTKKGTIECMNNSQNNGLSYKVAVRDILSVALQMPDNHNEDFDITHSDADHQNEALTETENTTVLEQKAEINRLIKENDLYKQNIQKLNGQIEEEKLEQHNLIRNAMDFCSFESKIQMKQLQECLSFSTKSSDCQIPGTIIKSLKDCRKSLGEPTGHAVYQKYVEHLQQSAPECMDLQVLPYLQECIQLSWLMCIQDPPVVLSPVGTHGSRFDTDVYKAYTKCGPIVDYVVWPALCLHERGPLLCKGIAQGYGGKKTAI</sequence>
<accession>A0ABY7DRS8</accession>
<dbReference type="InterPro" id="IPR031981">
    <property type="entry name" value="MIEAP_C"/>
</dbReference>